<evidence type="ECO:0000313" key="3">
    <source>
        <dbReference type="Proteomes" id="UP000747542"/>
    </source>
</evidence>
<name>A0A8J5T0C5_HOMAM</name>
<dbReference type="SUPFAM" id="SSF46689">
    <property type="entry name" value="Homeodomain-like"/>
    <property type="match status" value="1"/>
</dbReference>
<protein>
    <submittedName>
        <fullName evidence="2">Putative Transposase-containing protein 17</fullName>
    </submittedName>
</protein>
<dbReference type="InterPro" id="IPR009057">
    <property type="entry name" value="Homeodomain-like_sf"/>
</dbReference>
<reference evidence="2" key="1">
    <citation type="journal article" date="2021" name="Sci. Adv.">
        <title>The American lobster genome reveals insights on longevity, neural, and immune adaptations.</title>
        <authorList>
            <person name="Polinski J.M."/>
            <person name="Zimin A.V."/>
            <person name="Clark K.F."/>
            <person name="Kohn A.B."/>
            <person name="Sadowski N."/>
            <person name="Timp W."/>
            <person name="Ptitsyn A."/>
            <person name="Khanna P."/>
            <person name="Romanova D.Y."/>
            <person name="Williams P."/>
            <person name="Greenwood S.J."/>
            <person name="Moroz L.L."/>
            <person name="Walt D.R."/>
            <person name="Bodnar A.G."/>
        </authorList>
    </citation>
    <scope>NUCLEOTIDE SEQUENCE</scope>
    <source>
        <strain evidence="2">GMGI-L3</strain>
    </source>
</reference>
<dbReference type="Proteomes" id="UP000747542">
    <property type="component" value="Unassembled WGS sequence"/>
</dbReference>
<accession>A0A8J5T0C5</accession>
<dbReference type="EMBL" id="JAHLQT010012015">
    <property type="protein sequence ID" value="KAG7171586.1"/>
    <property type="molecule type" value="Genomic_DNA"/>
</dbReference>
<comment type="subcellular location">
    <subcellularLocation>
        <location evidence="1">Nucleus</location>
    </subcellularLocation>
</comment>
<comment type="caution">
    <text evidence="2">The sequence shown here is derived from an EMBL/GenBank/DDBJ whole genome shotgun (WGS) entry which is preliminary data.</text>
</comment>
<feature type="non-terminal residue" evidence="2">
    <location>
        <position position="1"/>
    </location>
</feature>
<keyword evidence="3" id="KW-1185">Reference proteome</keyword>
<gene>
    <name evidence="2" type="ORF">Hamer_G014722</name>
</gene>
<dbReference type="GO" id="GO:0005634">
    <property type="term" value="C:nucleus"/>
    <property type="evidence" value="ECO:0007669"/>
    <property type="project" value="UniProtKB-SubCell"/>
</dbReference>
<evidence type="ECO:0000256" key="1">
    <source>
        <dbReference type="ARBA" id="ARBA00004123"/>
    </source>
</evidence>
<dbReference type="AlphaFoldDB" id="A0A8J5T0C5"/>
<evidence type="ECO:0000313" key="2">
    <source>
        <dbReference type="EMBL" id="KAG7171586.1"/>
    </source>
</evidence>
<organism evidence="2 3">
    <name type="scientific">Homarus americanus</name>
    <name type="common">American lobster</name>
    <dbReference type="NCBI Taxonomy" id="6706"/>
    <lineage>
        <taxon>Eukaryota</taxon>
        <taxon>Metazoa</taxon>
        <taxon>Ecdysozoa</taxon>
        <taxon>Arthropoda</taxon>
        <taxon>Crustacea</taxon>
        <taxon>Multicrustacea</taxon>
        <taxon>Malacostraca</taxon>
        <taxon>Eumalacostraca</taxon>
        <taxon>Eucarida</taxon>
        <taxon>Decapoda</taxon>
        <taxon>Pleocyemata</taxon>
        <taxon>Astacidea</taxon>
        <taxon>Nephropoidea</taxon>
        <taxon>Nephropidae</taxon>
        <taxon>Homarus</taxon>
    </lineage>
</organism>
<sequence>WPSEMSRRVTRDDIAAVIALYKANHVLREISAQTGVALRVVQNFVKHFRDLGVEESTTPLPKSGRPKLLSPRTLKVISRQVRSNPTLTAREVRERNPRLLSHVSLRCVQQALHDDLGFKSFRARRKPLLTKRQKENRPMQLYALEPKFNKTYDGHVEEVMSYIKSPNINGGDRPSTIPIVVPAWSVSSSTILYIPGMAFATLFLAFRRPSSILLEVSATVVLREVLLLHLGPP</sequence>
<proteinExistence type="predicted"/>